<sequence>KNHLRRGITYKDDGCHGVLVPSHMFANLIPYLMKAAKERGCTIDFRNIELLENAKKEEHSILRRVLRQD</sequence>
<feature type="non-terminal residue" evidence="1">
    <location>
        <position position="1"/>
    </location>
</feature>
<dbReference type="Proteomes" id="UP001161247">
    <property type="component" value="Chromosome 4"/>
</dbReference>
<accession>A0AAV1D4Y2</accession>
<gene>
    <name evidence="1" type="ORF">OLC1_LOCUS11966</name>
</gene>
<evidence type="ECO:0000313" key="1">
    <source>
        <dbReference type="EMBL" id="CAI9102653.1"/>
    </source>
</evidence>
<proteinExistence type="predicted"/>
<protein>
    <submittedName>
        <fullName evidence="1">OLC1v1000953C1</fullName>
    </submittedName>
</protein>
<dbReference type="EMBL" id="OX459121">
    <property type="protein sequence ID" value="CAI9102653.1"/>
    <property type="molecule type" value="Genomic_DNA"/>
</dbReference>
<keyword evidence="2" id="KW-1185">Reference proteome</keyword>
<evidence type="ECO:0000313" key="2">
    <source>
        <dbReference type="Proteomes" id="UP001161247"/>
    </source>
</evidence>
<dbReference type="AlphaFoldDB" id="A0AAV1D4Y2"/>
<reference evidence="1" key="1">
    <citation type="submission" date="2023-03" db="EMBL/GenBank/DDBJ databases">
        <authorList>
            <person name="Julca I."/>
        </authorList>
    </citation>
    <scope>NUCLEOTIDE SEQUENCE</scope>
</reference>
<name>A0AAV1D4Y2_OLDCO</name>
<organism evidence="1 2">
    <name type="scientific">Oldenlandia corymbosa var. corymbosa</name>
    <dbReference type="NCBI Taxonomy" id="529605"/>
    <lineage>
        <taxon>Eukaryota</taxon>
        <taxon>Viridiplantae</taxon>
        <taxon>Streptophyta</taxon>
        <taxon>Embryophyta</taxon>
        <taxon>Tracheophyta</taxon>
        <taxon>Spermatophyta</taxon>
        <taxon>Magnoliopsida</taxon>
        <taxon>eudicotyledons</taxon>
        <taxon>Gunneridae</taxon>
        <taxon>Pentapetalae</taxon>
        <taxon>asterids</taxon>
        <taxon>lamiids</taxon>
        <taxon>Gentianales</taxon>
        <taxon>Rubiaceae</taxon>
        <taxon>Rubioideae</taxon>
        <taxon>Spermacoceae</taxon>
        <taxon>Hedyotis-Oldenlandia complex</taxon>
        <taxon>Oldenlandia</taxon>
    </lineage>
</organism>